<sequence>MMCKRMLSKLNTPQFVTKTRKTKLRKLLMMLVAFAPLLTLMVFFNGTFSLPKAKETLVAEVDGTITLFGGEEWIVVFNLMT</sequence>
<keyword evidence="1" id="KW-1185">Reference proteome</keyword>
<reference evidence="2" key="3">
    <citation type="submission" date="2016-06" db="UniProtKB">
        <authorList>
            <consortium name="WormBaseParasite"/>
        </authorList>
    </citation>
    <scope>IDENTIFICATION</scope>
</reference>
<name>A0A183BSI1_GLOPA</name>
<reference evidence="1" key="2">
    <citation type="submission" date="2014-05" db="EMBL/GenBank/DDBJ databases">
        <title>The genome and life-stage specific transcriptomes of Globodera pallida elucidate key aspects of plant parasitism by a cyst nematode.</title>
        <authorList>
            <person name="Cotton J.A."/>
            <person name="Lilley C.J."/>
            <person name="Jones L.M."/>
            <person name="Kikuchi T."/>
            <person name="Reid A.J."/>
            <person name="Thorpe P."/>
            <person name="Tsai I.J."/>
            <person name="Beasley H."/>
            <person name="Blok V."/>
            <person name="Cock P.J.A."/>
            <person name="Van den Akker S.E."/>
            <person name="Holroyd N."/>
            <person name="Hunt M."/>
            <person name="Mantelin S."/>
            <person name="Naghra H."/>
            <person name="Pain A."/>
            <person name="Palomares-Rius J.E."/>
            <person name="Zarowiecki M."/>
            <person name="Berriman M."/>
            <person name="Jones J.T."/>
            <person name="Urwin P.E."/>
        </authorList>
    </citation>
    <scope>NUCLEOTIDE SEQUENCE [LARGE SCALE GENOMIC DNA]</scope>
    <source>
        <strain evidence="1">Lindley</strain>
    </source>
</reference>
<dbReference type="WBParaSite" id="GPLIN_000356700">
    <property type="protein sequence ID" value="GPLIN_000356700"/>
    <property type="gene ID" value="GPLIN_000356700"/>
</dbReference>
<proteinExistence type="predicted"/>
<reference evidence="1" key="1">
    <citation type="submission" date="2013-12" db="EMBL/GenBank/DDBJ databases">
        <authorList>
            <person name="Aslett M."/>
        </authorList>
    </citation>
    <scope>NUCLEOTIDE SEQUENCE [LARGE SCALE GENOMIC DNA]</scope>
    <source>
        <strain evidence="1">Lindley</strain>
    </source>
</reference>
<organism evidence="1 2">
    <name type="scientific">Globodera pallida</name>
    <name type="common">Potato cyst nematode worm</name>
    <name type="synonym">Heterodera pallida</name>
    <dbReference type="NCBI Taxonomy" id="36090"/>
    <lineage>
        <taxon>Eukaryota</taxon>
        <taxon>Metazoa</taxon>
        <taxon>Ecdysozoa</taxon>
        <taxon>Nematoda</taxon>
        <taxon>Chromadorea</taxon>
        <taxon>Rhabditida</taxon>
        <taxon>Tylenchina</taxon>
        <taxon>Tylenchomorpha</taxon>
        <taxon>Tylenchoidea</taxon>
        <taxon>Heteroderidae</taxon>
        <taxon>Heteroderinae</taxon>
        <taxon>Globodera</taxon>
    </lineage>
</organism>
<protein>
    <submittedName>
        <fullName evidence="2">Col_cuticle_N domain-containing protein</fullName>
    </submittedName>
</protein>
<accession>A0A183BSI1</accession>
<evidence type="ECO:0000313" key="2">
    <source>
        <dbReference type="WBParaSite" id="GPLIN_000356700"/>
    </source>
</evidence>
<dbReference type="AlphaFoldDB" id="A0A183BSI1"/>
<dbReference type="Proteomes" id="UP000050741">
    <property type="component" value="Unassembled WGS sequence"/>
</dbReference>
<evidence type="ECO:0000313" key="1">
    <source>
        <dbReference type="Proteomes" id="UP000050741"/>
    </source>
</evidence>